<dbReference type="AlphaFoldDB" id="A0A1A8MSA7"/>
<protein>
    <submittedName>
        <fullName evidence="1">Uncharacterized protein</fullName>
    </submittedName>
</protein>
<accession>A0A1A8MSA7</accession>
<reference evidence="1" key="1">
    <citation type="submission" date="2016-05" db="EMBL/GenBank/DDBJ databases">
        <authorList>
            <person name="Lavstsen T."/>
            <person name="Jespersen J.S."/>
        </authorList>
    </citation>
    <scope>NUCLEOTIDE SEQUENCE</scope>
    <source>
        <tissue evidence="1">Brain</tissue>
    </source>
</reference>
<dbReference type="EMBL" id="HAEF01018200">
    <property type="protein sequence ID" value="SBR59359.1"/>
    <property type="molecule type" value="Transcribed_RNA"/>
</dbReference>
<name>A0A1A8MSA7_9TELE</name>
<organism evidence="1">
    <name type="scientific">Nothobranchius pienaari</name>
    <dbReference type="NCBI Taxonomy" id="704102"/>
    <lineage>
        <taxon>Eukaryota</taxon>
        <taxon>Metazoa</taxon>
        <taxon>Chordata</taxon>
        <taxon>Craniata</taxon>
        <taxon>Vertebrata</taxon>
        <taxon>Euteleostomi</taxon>
        <taxon>Actinopterygii</taxon>
        <taxon>Neopterygii</taxon>
        <taxon>Teleostei</taxon>
        <taxon>Neoteleostei</taxon>
        <taxon>Acanthomorphata</taxon>
        <taxon>Ovalentaria</taxon>
        <taxon>Atherinomorphae</taxon>
        <taxon>Cyprinodontiformes</taxon>
        <taxon>Nothobranchiidae</taxon>
        <taxon>Nothobranchius</taxon>
    </lineage>
</organism>
<evidence type="ECO:0000313" key="1">
    <source>
        <dbReference type="EMBL" id="SBR59359.1"/>
    </source>
</evidence>
<proteinExistence type="predicted"/>
<feature type="non-terminal residue" evidence="1">
    <location>
        <position position="1"/>
    </location>
</feature>
<gene>
    <name evidence="1" type="primary">Nfu_g_1_001022</name>
</gene>
<sequence>ASSTSPAPDSSAHLTHLLPLLSSLPHYLQPCQ</sequence>
<reference evidence="1" key="2">
    <citation type="submission" date="2016-06" db="EMBL/GenBank/DDBJ databases">
        <title>The genome of a short-lived fish provides insights into sex chromosome evolution and the genetic control of aging.</title>
        <authorList>
            <person name="Reichwald K."/>
            <person name="Felder M."/>
            <person name="Petzold A."/>
            <person name="Koch P."/>
            <person name="Groth M."/>
            <person name="Platzer M."/>
        </authorList>
    </citation>
    <scope>NUCLEOTIDE SEQUENCE</scope>
    <source>
        <tissue evidence="1">Brain</tissue>
    </source>
</reference>